<evidence type="ECO:0000256" key="1">
    <source>
        <dbReference type="SAM" id="MobiDB-lite"/>
    </source>
</evidence>
<dbReference type="AlphaFoldDB" id="A0A2S0N558"/>
<evidence type="ECO:0008006" key="4">
    <source>
        <dbReference type="Google" id="ProtNLM"/>
    </source>
</evidence>
<dbReference type="KEGG" id="simp:C6571_14050"/>
<accession>A0A2S0N558</accession>
<gene>
    <name evidence="2" type="ORF">C6571_14050</name>
</gene>
<dbReference type="Pfam" id="PF11162">
    <property type="entry name" value="DUF2946"/>
    <property type="match status" value="1"/>
</dbReference>
<sequence>MAACVQYTLTQRKGCSKSRGQHPKAAPVPAQYRPVTVHRSLLRPSRAACLLALLAVLAQLWMVQLSHRHLAQQSSAWLQWGEVCSAQNLGTSDSSSSTDPMGGMAAAGCPVCALAGAGTVPSSVFRQAEPASRLAGAAPRWYRAAAPAERERGVRPPAQAPPQAA</sequence>
<evidence type="ECO:0000313" key="2">
    <source>
        <dbReference type="EMBL" id="AVO43275.1"/>
    </source>
</evidence>
<feature type="region of interest" description="Disordered" evidence="1">
    <location>
        <begin position="146"/>
        <end position="165"/>
    </location>
</feature>
<name>A0A2S0N558_9BURK</name>
<proteinExistence type="predicted"/>
<dbReference type="Proteomes" id="UP000239326">
    <property type="component" value="Chromosome"/>
</dbReference>
<dbReference type="EMBL" id="CP027669">
    <property type="protein sequence ID" value="AVO43275.1"/>
    <property type="molecule type" value="Genomic_DNA"/>
</dbReference>
<protein>
    <recommendedName>
        <fullName evidence="4">DUF2946 domain-containing protein</fullName>
    </recommendedName>
</protein>
<keyword evidence="3" id="KW-1185">Reference proteome</keyword>
<evidence type="ECO:0000313" key="3">
    <source>
        <dbReference type="Proteomes" id="UP000239326"/>
    </source>
</evidence>
<dbReference type="InterPro" id="IPR021333">
    <property type="entry name" value="DUF2946"/>
</dbReference>
<dbReference type="OrthoDB" id="8913910at2"/>
<reference evidence="2 3" key="1">
    <citation type="submission" date="2018-03" db="EMBL/GenBank/DDBJ databases">
        <title>Genome sequencing of Simplicispira sp.</title>
        <authorList>
            <person name="Kim S.-J."/>
            <person name="Heo J."/>
            <person name="Kwon S.-W."/>
        </authorList>
    </citation>
    <scope>NUCLEOTIDE SEQUENCE [LARGE SCALE GENOMIC DNA]</scope>
    <source>
        <strain evidence="2 3">SC1-8</strain>
    </source>
</reference>
<organism evidence="2 3">
    <name type="scientific">Simplicispira suum</name>
    <dbReference type="NCBI Taxonomy" id="2109915"/>
    <lineage>
        <taxon>Bacteria</taxon>
        <taxon>Pseudomonadati</taxon>
        <taxon>Pseudomonadota</taxon>
        <taxon>Betaproteobacteria</taxon>
        <taxon>Burkholderiales</taxon>
        <taxon>Comamonadaceae</taxon>
        <taxon>Simplicispira</taxon>
    </lineage>
</organism>